<evidence type="ECO:0000313" key="4">
    <source>
        <dbReference type="Proteomes" id="UP001206925"/>
    </source>
</evidence>
<dbReference type="InterPro" id="IPR043454">
    <property type="entry name" value="NPH3/RPT2-like"/>
</dbReference>
<dbReference type="Proteomes" id="UP001206925">
    <property type="component" value="Unassembled WGS sequence"/>
</dbReference>
<dbReference type="Gene3D" id="3.30.710.10">
    <property type="entry name" value="Potassium Channel Kv1.1, Chain A"/>
    <property type="match status" value="1"/>
</dbReference>
<keyword evidence="4" id="KW-1185">Reference proteome</keyword>
<evidence type="ECO:0000259" key="2">
    <source>
        <dbReference type="PROSITE" id="PS50097"/>
    </source>
</evidence>
<organism evidence="3 4">
    <name type="scientific">Ambrosia artemisiifolia</name>
    <name type="common">Common ragweed</name>
    <dbReference type="NCBI Taxonomy" id="4212"/>
    <lineage>
        <taxon>Eukaryota</taxon>
        <taxon>Viridiplantae</taxon>
        <taxon>Streptophyta</taxon>
        <taxon>Embryophyta</taxon>
        <taxon>Tracheophyta</taxon>
        <taxon>Spermatophyta</taxon>
        <taxon>Magnoliopsida</taxon>
        <taxon>eudicotyledons</taxon>
        <taxon>Gunneridae</taxon>
        <taxon>Pentapetalae</taxon>
        <taxon>asterids</taxon>
        <taxon>campanulids</taxon>
        <taxon>Asterales</taxon>
        <taxon>Asteraceae</taxon>
        <taxon>Asteroideae</taxon>
        <taxon>Heliantheae alliance</taxon>
        <taxon>Heliantheae</taxon>
        <taxon>Ambrosia</taxon>
    </lineage>
</organism>
<sequence length="104" mass="11756">MDVEQEQAAMVTTLDMMPAKKEELMSNAMKRTTEWIFSQKISSDVTIHVQGVSFSLHKFPLVSKCGYLKKLILNSKEADHAVKINNVPGGPEGFELAAKFQIWW</sequence>
<protein>
    <recommendedName>
        <fullName evidence="2">BTB domain-containing protein</fullName>
    </recommendedName>
</protein>
<accession>A0AAD5DDE7</accession>
<dbReference type="PROSITE" id="PS50097">
    <property type="entry name" value="BTB"/>
    <property type="match status" value="1"/>
</dbReference>
<dbReference type="EMBL" id="JAMZMK010000296">
    <property type="protein sequence ID" value="KAI7756696.1"/>
    <property type="molecule type" value="Genomic_DNA"/>
</dbReference>
<dbReference type="SUPFAM" id="SSF54695">
    <property type="entry name" value="POZ domain"/>
    <property type="match status" value="1"/>
</dbReference>
<dbReference type="AlphaFoldDB" id="A0AAD5DDE7"/>
<name>A0AAD5DDE7_AMBAR</name>
<proteinExistence type="predicted"/>
<comment type="pathway">
    <text evidence="1">Protein modification; protein ubiquitination.</text>
</comment>
<comment type="caution">
    <text evidence="3">The sequence shown here is derived from an EMBL/GenBank/DDBJ whole genome shotgun (WGS) entry which is preliminary data.</text>
</comment>
<reference evidence="3" key="1">
    <citation type="submission" date="2022-06" db="EMBL/GenBank/DDBJ databases">
        <title>Uncovering the hologenomic basis of an extraordinary plant invasion.</title>
        <authorList>
            <person name="Bieker V.C."/>
            <person name="Martin M.D."/>
            <person name="Gilbert T."/>
            <person name="Hodgins K."/>
            <person name="Battlay P."/>
            <person name="Petersen B."/>
            <person name="Wilson J."/>
        </authorList>
    </citation>
    <scope>NUCLEOTIDE SEQUENCE</scope>
    <source>
        <strain evidence="3">AA19_3_7</strain>
        <tissue evidence="3">Leaf</tissue>
    </source>
</reference>
<feature type="domain" description="BTB" evidence="2">
    <location>
        <begin position="43"/>
        <end position="100"/>
    </location>
</feature>
<gene>
    <name evidence="3" type="ORF">M8C21_017384</name>
</gene>
<dbReference type="Pfam" id="PF00651">
    <property type="entry name" value="BTB"/>
    <property type="match status" value="1"/>
</dbReference>
<dbReference type="PANTHER" id="PTHR32370">
    <property type="entry name" value="OS12G0117600 PROTEIN"/>
    <property type="match status" value="1"/>
</dbReference>
<evidence type="ECO:0000313" key="3">
    <source>
        <dbReference type="EMBL" id="KAI7756696.1"/>
    </source>
</evidence>
<dbReference type="InterPro" id="IPR011333">
    <property type="entry name" value="SKP1/BTB/POZ_sf"/>
</dbReference>
<evidence type="ECO:0000256" key="1">
    <source>
        <dbReference type="ARBA" id="ARBA00004906"/>
    </source>
</evidence>
<dbReference type="InterPro" id="IPR000210">
    <property type="entry name" value="BTB/POZ_dom"/>
</dbReference>